<sequence>MCVLIKQKCFSDFRFFGINAKTLSQEIVFSPKTFEMLNVLVAVTFVSLAIGLGQTTDMCATLAPFYKTFGCVKPCLNAQRYSCYVSPIKKYYKMDKCYFQGDGKYYSNGATLPVKYHNGDSQLCSFRCYVGDQSSFGPVFLRVKDTCVATDKQAPLPCYSSTLNEMDYFYSDFLPVFAKGQPCPTKWIYSNFPSVTSDDCSADPYGCCTFNKGATTLKVGRNFTVAPNTLCKCNCPPFVECMEQLKLIAE</sequence>
<comment type="caution">
    <text evidence="1">The sequence shown here is derived from an EMBL/GenBank/DDBJ whole genome shotgun (WGS) entry which is preliminary data.</text>
</comment>
<reference evidence="1 2" key="1">
    <citation type="journal article" date="2018" name="Elife">
        <title>Firefly genomes illuminate parallel origins of bioluminescence in beetles.</title>
        <authorList>
            <person name="Fallon T.R."/>
            <person name="Lower S.E."/>
            <person name="Chang C.H."/>
            <person name="Bessho-Uehara M."/>
            <person name="Martin G.J."/>
            <person name="Bewick A.J."/>
            <person name="Behringer M."/>
            <person name="Debat H.J."/>
            <person name="Wong I."/>
            <person name="Day J.C."/>
            <person name="Suvorov A."/>
            <person name="Silva C.J."/>
            <person name="Stanger-Hall K.F."/>
            <person name="Hall D.W."/>
            <person name="Schmitz R.J."/>
            <person name="Nelson D.R."/>
            <person name="Lewis S.M."/>
            <person name="Shigenobu S."/>
            <person name="Bybee S.M."/>
            <person name="Larracuente A.M."/>
            <person name="Oba Y."/>
            <person name="Weng J.K."/>
        </authorList>
    </citation>
    <scope>NUCLEOTIDE SEQUENCE [LARGE SCALE GENOMIC DNA]</scope>
    <source>
        <strain evidence="1">1611_PpyrPB1</strain>
        <tissue evidence="1">Whole body</tissue>
    </source>
</reference>
<evidence type="ECO:0000313" key="2">
    <source>
        <dbReference type="Proteomes" id="UP000327044"/>
    </source>
</evidence>
<protein>
    <submittedName>
        <fullName evidence="1">Uncharacterized protein</fullName>
    </submittedName>
</protein>
<dbReference type="AlphaFoldDB" id="A0A5N4A1S4"/>
<proteinExistence type="predicted"/>
<dbReference type="EMBL" id="VVIM01000011">
    <property type="protein sequence ID" value="KAB0791275.1"/>
    <property type="molecule type" value="Genomic_DNA"/>
</dbReference>
<name>A0A5N4A1S4_PHOPY</name>
<accession>A0A5N4A1S4</accession>
<evidence type="ECO:0000313" key="1">
    <source>
        <dbReference type="EMBL" id="KAB0791275.1"/>
    </source>
</evidence>
<dbReference type="Proteomes" id="UP000327044">
    <property type="component" value="Unassembled WGS sequence"/>
</dbReference>
<dbReference type="InParanoid" id="A0A5N4A1S4"/>
<gene>
    <name evidence="1" type="ORF">PPYR_03075</name>
</gene>
<organism evidence="1 2">
    <name type="scientific">Photinus pyralis</name>
    <name type="common">Common eastern firefly</name>
    <name type="synonym">Lampyris pyralis</name>
    <dbReference type="NCBI Taxonomy" id="7054"/>
    <lineage>
        <taxon>Eukaryota</taxon>
        <taxon>Metazoa</taxon>
        <taxon>Ecdysozoa</taxon>
        <taxon>Arthropoda</taxon>
        <taxon>Hexapoda</taxon>
        <taxon>Insecta</taxon>
        <taxon>Pterygota</taxon>
        <taxon>Neoptera</taxon>
        <taxon>Endopterygota</taxon>
        <taxon>Coleoptera</taxon>
        <taxon>Polyphaga</taxon>
        <taxon>Elateriformia</taxon>
        <taxon>Elateroidea</taxon>
        <taxon>Lampyridae</taxon>
        <taxon>Lampyrinae</taxon>
        <taxon>Photinus</taxon>
    </lineage>
</organism>
<keyword evidence="2" id="KW-1185">Reference proteome</keyword>